<organism evidence="1 2">
    <name type="scientific">Streptomyces brasiliscabiei</name>
    <dbReference type="NCBI Taxonomy" id="2736302"/>
    <lineage>
        <taxon>Bacteria</taxon>
        <taxon>Bacillati</taxon>
        <taxon>Actinomycetota</taxon>
        <taxon>Actinomycetes</taxon>
        <taxon>Kitasatosporales</taxon>
        <taxon>Streptomycetaceae</taxon>
        <taxon>Streptomyces</taxon>
    </lineage>
</organism>
<name>A0ABU8GH40_9ACTN</name>
<sequence length="385" mass="40604">MLPITAAALAALPTALRRPVRAEWSNDGGRNWAECGLEAGSASITADRTAETRYTGSATLTGVAEGPSGINCISTNVRLWQGIQLPRSEPVWFPAGRYTVERPEKTRTGLAVELSGLEDEIRDAGLPTARTLGPAGARDLVEQLVGEALPGVPVSWRTGVNGDQLIPQILAEGDRWAVLSSGTDSNGTATGIVEALAAEIWADARGVITVGPMPTLDDPVVWRVGRGPGGVLVEPKSGQSSEGLANVWSVTGDSGDGSIPIGPVYAWDDDPNSLTYAGPDPVSDPLAPQRLELWHVRLRVQHYSSAVITTVAQAHDIARAKLANSLGVQASLSLTTVCNPALEAGDVIEAETEPGVWERHLIDSLSYTLGASSMQMETRTTARRL</sequence>
<reference evidence="1 2" key="1">
    <citation type="submission" date="2024-03" db="EMBL/GenBank/DDBJ databases">
        <title>First Report of Pectobacterium brasiliscabiei causing potato scab in china.</title>
        <authorList>
            <person name="Handique U."/>
        </authorList>
    </citation>
    <scope>NUCLEOTIDE SEQUENCE [LARGE SCALE GENOMIC DNA]</scope>
    <source>
        <strain evidence="1 2">ZRIMU1503</strain>
    </source>
</reference>
<evidence type="ECO:0000313" key="2">
    <source>
        <dbReference type="Proteomes" id="UP001365781"/>
    </source>
</evidence>
<proteinExistence type="predicted"/>
<comment type="caution">
    <text evidence="1">The sequence shown here is derived from an EMBL/GenBank/DDBJ whole genome shotgun (WGS) entry which is preliminary data.</text>
</comment>
<protein>
    <submittedName>
        <fullName evidence="1">Phage tail protein</fullName>
    </submittedName>
</protein>
<evidence type="ECO:0000313" key="1">
    <source>
        <dbReference type="EMBL" id="MEI5612443.1"/>
    </source>
</evidence>
<gene>
    <name evidence="1" type="ORF">WB403_25125</name>
</gene>
<dbReference type="RefSeq" id="WP_336558405.1">
    <property type="nucleotide sequence ID" value="NZ_JBBAYL010000008.1"/>
</dbReference>
<accession>A0ABU8GH40</accession>
<dbReference type="EMBL" id="JBBAYM010000017">
    <property type="protein sequence ID" value="MEI5612443.1"/>
    <property type="molecule type" value="Genomic_DNA"/>
</dbReference>
<dbReference type="Proteomes" id="UP001365781">
    <property type="component" value="Unassembled WGS sequence"/>
</dbReference>
<keyword evidence="2" id="KW-1185">Reference proteome</keyword>